<keyword evidence="1" id="KW-0812">Transmembrane</keyword>
<dbReference type="RefSeq" id="WP_259624443.1">
    <property type="nucleotide sequence ID" value="NZ_JANYMP010000008.1"/>
</dbReference>
<evidence type="ECO:0000313" key="2">
    <source>
        <dbReference type="EMBL" id="MCS7478951.1"/>
    </source>
</evidence>
<evidence type="ECO:0000256" key="1">
    <source>
        <dbReference type="SAM" id="Phobius"/>
    </source>
</evidence>
<accession>A0A9X3AFZ8</accession>
<dbReference type="AlphaFoldDB" id="A0A9X3AFZ8"/>
<reference evidence="2" key="1">
    <citation type="submission" date="2022-08" db="EMBL/GenBank/DDBJ databases">
        <authorList>
            <person name="Tistechok S."/>
            <person name="Samborskyy M."/>
            <person name="Roman I."/>
        </authorList>
    </citation>
    <scope>NUCLEOTIDE SEQUENCE</scope>
    <source>
        <strain evidence="2">DSM 103496</strain>
    </source>
</reference>
<dbReference type="EMBL" id="JANYMP010000008">
    <property type="protein sequence ID" value="MCS7478951.1"/>
    <property type="molecule type" value="Genomic_DNA"/>
</dbReference>
<organism evidence="2 3">
    <name type="scientific">Umezawaea endophytica</name>
    <dbReference type="NCBI Taxonomy" id="1654476"/>
    <lineage>
        <taxon>Bacteria</taxon>
        <taxon>Bacillati</taxon>
        <taxon>Actinomycetota</taxon>
        <taxon>Actinomycetes</taxon>
        <taxon>Pseudonocardiales</taxon>
        <taxon>Pseudonocardiaceae</taxon>
        <taxon>Umezawaea</taxon>
    </lineage>
</organism>
<sequence>MTDTPRPTASNLALKVFLRVVVSAVVGAALLLAWVAAFQSEKLRTMLDNTDLGEFILLLVIGLPVALLVSVLLAGPVLWILKVRPVWPIVLLGPVIMGIFQYFKLPDELAWVGGKWTVQAILAATSYGLAALLTAPAMLRKKK</sequence>
<feature type="transmembrane region" description="Helical" evidence="1">
    <location>
        <begin position="55"/>
        <end position="79"/>
    </location>
</feature>
<keyword evidence="1" id="KW-0472">Membrane</keyword>
<protein>
    <submittedName>
        <fullName evidence="2">Uncharacterized protein</fullName>
    </submittedName>
</protein>
<comment type="caution">
    <text evidence="2">The sequence shown here is derived from an EMBL/GenBank/DDBJ whole genome shotgun (WGS) entry which is preliminary data.</text>
</comment>
<name>A0A9X3AFZ8_9PSEU</name>
<proteinExistence type="predicted"/>
<keyword evidence="1" id="KW-1133">Transmembrane helix</keyword>
<feature type="transmembrane region" description="Helical" evidence="1">
    <location>
        <begin position="12"/>
        <end position="35"/>
    </location>
</feature>
<feature type="transmembrane region" description="Helical" evidence="1">
    <location>
        <begin position="86"/>
        <end position="104"/>
    </location>
</feature>
<dbReference type="Proteomes" id="UP001141259">
    <property type="component" value="Unassembled WGS sequence"/>
</dbReference>
<evidence type="ECO:0000313" key="3">
    <source>
        <dbReference type="Proteomes" id="UP001141259"/>
    </source>
</evidence>
<keyword evidence="3" id="KW-1185">Reference proteome</keyword>
<feature type="transmembrane region" description="Helical" evidence="1">
    <location>
        <begin position="116"/>
        <end position="139"/>
    </location>
</feature>
<gene>
    <name evidence="2" type="ORF">NZH93_18985</name>
</gene>